<accession>A0ABR7RHM1</accession>
<feature type="transmembrane region" description="Helical" evidence="1">
    <location>
        <begin position="64"/>
        <end position="80"/>
    </location>
</feature>
<dbReference type="Proteomes" id="UP000626026">
    <property type="component" value="Unassembled WGS sequence"/>
</dbReference>
<gene>
    <name evidence="2" type="ORF">IBL26_04205</name>
</gene>
<name>A0ABR7RHM1_9PROT</name>
<evidence type="ECO:0000313" key="2">
    <source>
        <dbReference type="EMBL" id="MBC9206027.1"/>
    </source>
</evidence>
<comment type="caution">
    <text evidence="2">The sequence shown here is derived from an EMBL/GenBank/DDBJ whole genome shotgun (WGS) entry which is preliminary data.</text>
</comment>
<keyword evidence="1" id="KW-1133">Transmembrane helix</keyword>
<feature type="transmembrane region" description="Helical" evidence="1">
    <location>
        <begin position="35"/>
        <end position="57"/>
    </location>
</feature>
<keyword evidence="3" id="KW-1185">Reference proteome</keyword>
<sequence length="116" mass="12712">MEIYLPALMLLSGSAFIHSRSNVPELRPSSEGADLFWRLLGKLAFFLWIGMLIWGVYMRPLHHVALGFGLSLLFNVFLIIRGPKPFWPALSMLMGVLGVGLSVYLILGPGAELGAG</sequence>
<evidence type="ECO:0000313" key="3">
    <source>
        <dbReference type="Proteomes" id="UP000626026"/>
    </source>
</evidence>
<organism evidence="2 3">
    <name type="scientific">Teichococcus aerophilus</name>
    <dbReference type="NCBI Taxonomy" id="1224513"/>
    <lineage>
        <taxon>Bacteria</taxon>
        <taxon>Pseudomonadati</taxon>
        <taxon>Pseudomonadota</taxon>
        <taxon>Alphaproteobacteria</taxon>
        <taxon>Acetobacterales</taxon>
        <taxon>Roseomonadaceae</taxon>
        <taxon>Roseomonas</taxon>
    </lineage>
</organism>
<evidence type="ECO:0000256" key="1">
    <source>
        <dbReference type="SAM" id="Phobius"/>
    </source>
</evidence>
<dbReference type="EMBL" id="JACTVA010000004">
    <property type="protein sequence ID" value="MBC9206027.1"/>
    <property type="molecule type" value="Genomic_DNA"/>
</dbReference>
<keyword evidence="1" id="KW-0472">Membrane</keyword>
<reference evidence="2 3" key="1">
    <citation type="journal article" date="2013" name="Int. J. Syst. Evol. Microbiol.">
        <title>Roseomonas aerophila sp. nov., isolated from air.</title>
        <authorList>
            <person name="Kim S.J."/>
            <person name="Weon H.Y."/>
            <person name="Ahn J.H."/>
            <person name="Hong S.B."/>
            <person name="Seok S.J."/>
            <person name="Whang K.S."/>
            <person name="Kwon S.W."/>
        </authorList>
    </citation>
    <scope>NUCLEOTIDE SEQUENCE [LARGE SCALE GENOMIC DNA]</scope>
    <source>
        <strain evidence="2 3">NBRC 108923</strain>
    </source>
</reference>
<protein>
    <submittedName>
        <fullName evidence="2">Multidrug DMT transporter permease</fullName>
    </submittedName>
</protein>
<feature type="transmembrane region" description="Helical" evidence="1">
    <location>
        <begin position="86"/>
        <end position="107"/>
    </location>
</feature>
<keyword evidence="1" id="KW-0812">Transmembrane</keyword>
<proteinExistence type="predicted"/>